<dbReference type="SMART" id="SM01059">
    <property type="entry name" value="CAT"/>
    <property type="match status" value="1"/>
</dbReference>
<dbReference type="GO" id="GO:0008811">
    <property type="term" value="F:chloramphenicol O-acetyltransferase activity"/>
    <property type="evidence" value="ECO:0007669"/>
    <property type="project" value="InterPro"/>
</dbReference>
<reference evidence="2 3" key="1">
    <citation type="journal article" date="2019" name="Lett. Appl. Microbiol.">
        <title>A case of 'blown pack' spoilage of vacuum-packaged pork likely associated with Clostridium estertheticum in Canada.</title>
        <authorList>
            <person name="Zhang P."/>
            <person name="Ward P."/>
            <person name="McMullen L.M."/>
            <person name="Yang X."/>
        </authorList>
    </citation>
    <scope>NUCLEOTIDE SEQUENCE [LARGE SCALE GENOMIC DNA]</scope>
    <source>
        <strain evidence="2 3">MA19</strain>
    </source>
</reference>
<dbReference type="Gene3D" id="3.30.559.10">
    <property type="entry name" value="Chloramphenicol acetyltransferase-like domain"/>
    <property type="match status" value="1"/>
</dbReference>
<proteinExistence type="predicted"/>
<evidence type="ECO:0000256" key="1">
    <source>
        <dbReference type="PIRSR" id="PIRSR000440-1"/>
    </source>
</evidence>
<keyword evidence="2" id="KW-0808">Transferase</keyword>
<dbReference type="InterPro" id="IPR001707">
    <property type="entry name" value="Cmp_AcTrfase"/>
</dbReference>
<dbReference type="EMBL" id="SPSF01000053">
    <property type="protein sequence ID" value="MPQ64647.1"/>
    <property type="molecule type" value="Genomic_DNA"/>
</dbReference>
<gene>
    <name evidence="2" type="ORF">E4V82_21465</name>
</gene>
<evidence type="ECO:0000313" key="3">
    <source>
        <dbReference type="Proteomes" id="UP000342249"/>
    </source>
</evidence>
<dbReference type="AlphaFoldDB" id="A0A5N7IV95"/>
<organism evidence="2 3">
    <name type="scientific">Clostridium estertheticum</name>
    <dbReference type="NCBI Taxonomy" id="238834"/>
    <lineage>
        <taxon>Bacteria</taxon>
        <taxon>Bacillati</taxon>
        <taxon>Bacillota</taxon>
        <taxon>Clostridia</taxon>
        <taxon>Eubacteriales</taxon>
        <taxon>Clostridiaceae</taxon>
        <taxon>Clostridium</taxon>
    </lineage>
</organism>
<accession>A0A5N7IV95</accession>
<feature type="active site" description="Proton acceptor" evidence="1">
    <location>
        <position position="193"/>
    </location>
</feature>
<dbReference type="Proteomes" id="UP000342249">
    <property type="component" value="Unassembled WGS sequence"/>
</dbReference>
<dbReference type="InterPro" id="IPR023213">
    <property type="entry name" value="CAT-like_dom_sf"/>
</dbReference>
<evidence type="ECO:0000313" key="2">
    <source>
        <dbReference type="EMBL" id="MPQ64647.1"/>
    </source>
</evidence>
<dbReference type="PANTHER" id="PTHR38474">
    <property type="entry name" value="SLR0299 PROTEIN"/>
    <property type="match status" value="1"/>
</dbReference>
<dbReference type="PANTHER" id="PTHR38474:SF2">
    <property type="entry name" value="CHLORAMPHENICOL ACETYLTRANSFERASE"/>
    <property type="match status" value="1"/>
</dbReference>
<sequence>MQTGFHAIDIQKWSRAQTYNYFTETVKPITYSINVTMDVKILRNTLKSKKIKFFPAYLYLITRSIGKQQEFRMAFQDDVLGYWDALTPFYPIFHEDDKTITFLWTEYDDGFEMFYKRYITDMEQHGTNHGIMSSKGAPPSNNYIISCVPWFTFNSLSMNLQDTKKYYAPIFEAGGFVETNGRTTMPLSITVNHATVDGYQIKVFLDELQRTMNHPEEWM</sequence>
<name>A0A5N7IV95_9CLOT</name>
<dbReference type="SUPFAM" id="SSF52777">
    <property type="entry name" value="CoA-dependent acyltransferases"/>
    <property type="match status" value="1"/>
</dbReference>
<comment type="caution">
    <text evidence="2">The sequence shown here is derived from an EMBL/GenBank/DDBJ whole genome shotgun (WGS) entry which is preliminary data.</text>
</comment>
<dbReference type="Pfam" id="PF00302">
    <property type="entry name" value="CAT"/>
    <property type="match status" value="1"/>
</dbReference>
<protein>
    <submittedName>
        <fullName evidence="2">Chloramphenicol acetyltransferase CAT</fullName>
    </submittedName>
</protein>
<dbReference type="PIRSF" id="PIRSF000440">
    <property type="entry name" value="CAT"/>
    <property type="match status" value="1"/>
</dbReference>